<proteinExistence type="predicted"/>
<evidence type="ECO:0000256" key="2">
    <source>
        <dbReference type="SAM" id="MobiDB-lite"/>
    </source>
</evidence>
<dbReference type="Pfam" id="PF04909">
    <property type="entry name" value="Amidohydro_2"/>
    <property type="match status" value="1"/>
</dbReference>
<dbReference type="GO" id="GO:0016831">
    <property type="term" value="F:carboxy-lyase activity"/>
    <property type="evidence" value="ECO:0007669"/>
    <property type="project" value="InterPro"/>
</dbReference>
<keyword evidence="4" id="KW-0378">Hydrolase</keyword>
<organism evidence="4 5">
    <name type="scientific">Pseudohalioglobus sediminis</name>
    <dbReference type="NCBI Taxonomy" id="2606449"/>
    <lineage>
        <taxon>Bacteria</taxon>
        <taxon>Pseudomonadati</taxon>
        <taxon>Pseudomonadota</taxon>
        <taxon>Gammaproteobacteria</taxon>
        <taxon>Cellvibrionales</taxon>
        <taxon>Halieaceae</taxon>
        <taxon>Pseudohalioglobus</taxon>
    </lineage>
</organism>
<feature type="region of interest" description="Disordered" evidence="2">
    <location>
        <begin position="44"/>
        <end position="70"/>
    </location>
</feature>
<evidence type="ECO:0000259" key="3">
    <source>
        <dbReference type="Pfam" id="PF04909"/>
    </source>
</evidence>
<name>A0A5B0X3N0_9GAMM</name>
<dbReference type="GO" id="GO:0016787">
    <property type="term" value="F:hydrolase activity"/>
    <property type="evidence" value="ECO:0007669"/>
    <property type="project" value="UniProtKB-KW"/>
</dbReference>
<protein>
    <submittedName>
        <fullName evidence="4">Amidohydrolase</fullName>
    </submittedName>
</protein>
<keyword evidence="1" id="KW-0456">Lyase</keyword>
<evidence type="ECO:0000313" key="5">
    <source>
        <dbReference type="Proteomes" id="UP000323708"/>
    </source>
</evidence>
<dbReference type="EMBL" id="VTUX01000003">
    <property type="protein sequence ID" value="KAA1192901.1"/>
    <property type="molecule type" value="Genomic_DNA"/>
</dbReference>
<gene>
    <name evidence="4" type="ORF">F0M18_08440</name>
</gene>
<dbReference type="SUPFAM" id="SSF51556">
    <property type="entry name" value="Metallo-dependent hydrolases"/>
    <property type="match status" value="1"/>
</dbReference>
<dbReference type="InterPro" id="IPR032465">
    <property type="entry name" value="ACMSD"/>
</dbReference>
<dbReference type="InterPro" id="IPR006680">
    <property type="entry name" value="Amidohydro-rel"/>
</dbReference>
<comment type="caution">
    <text evidence="4">The sequence shown here is derived from an EMBL/GenBank/DDBJ whole genome shotgun (WGS) entry which is preliminary data.</text>
</comment>
<accession>A0A5B0X3N0</accession>
<dbReference type="Gene3D" id="3.20.20.140">
    <property type="entry name" value="Metal-dependent hydrolases"/>
    <property type="match status" value="1"/>
</dbReference>
<dbReference type="AlphaFoldDB" id="A0A5B0X3N0"/>
<evidence type="ECO:0000256" key="1">
    <source>
        <dbReference type="ARBA" id="ARBA00023239"/>
    </source>
</evidence>
<reference evidence="4 5" key="1">
    <citation type="submission" date="2019-09" db="EMBL/GenBank/DDBJ databases">
        <authorList>
            <person name="Chen X.-Y."/>
        </authorList>
    </citation>
    <scope>NUCLEOTIDE SEQUENCE [LARGE SCALE GENOMIC DNA]</scope>
    <source>
        <strain evidence="4 5">NY5</strain>
    </source>
</reference>
<dbReference type="PANTHER" id="PTHR21240:SF19">
    <property type="entry name" value="CATALYTIC_ HYDROLASE"/>
    <property type="match status" value="1"/>
</dbReference>
<dbReference type="Proteomes" id="UP000323708">
    <property type="component" value="Unassembled WGS sequence"/>
</dbReference>
<feature type="domain" description="Amidohydrolase-related" evidence="3">
    <location>
        <begin position="117"/>
        <end position="314"/>
    </location>
</feature>
<evidence type="ECO:0000313" key="4">
    <source>
        <dbReference type="EMBL" id="KAA1192901.1"/>
    </source>
</evidence>
<keyword evidence="5" id="KW-1185">Reference proteome</keyword>
<feature type="compositionally biased region" description="Polar residues" evidence="2">
    <location>
        <begin position="47"/>
        <end position="58"/>
    </location>
</feature>
<sequence length="316" mass="36080">MTTLKDYPTIDIMNHPKEVRSEQAGNPFEYREFQIMLETTFKAMNKPSGTKTQSQQAPASGGEKPRERVDPLAGHADTASCLQTMDELGYSHISVCATKMWSYYHHRDFILNYPIELVHEAAGESGGRILGAASYDPFRITDSLKEIDRAVGEFGFNYVWFHPLSYGLAPNDRRFYPLYAKCVELDIAVGMQVGHSAEVLPSDCGRPMLVDDVAIEFPDLRINLSHTGWPWVDEWCSMLWRHPNVYGDISAYYAKSLDDRLVKFMDSSRGRDKVLFGTNGLGLRRCKEEFLNLDIKEETKRKVLYDNAVRFLKLEV</sequence>
<dbReference type="InterPro" id="IPR032466">
    <property type="entry name" value="Metal_Hydrolase"/>
</dbReference>
<dbReference type="PANTHER" id="PTHR21240">
    <property type="entry name" value="2-AMINO-3-CARBOXYLMUCONATE-6-SEMIALDEHYDE DECARBOXYLASE"/>
    <property type="match status" value="1"/>
</dbReference>